<gene>
    <name evidence="1" type="ORF">BDZ94DRAFT_1253769</name>
</gene>
<name>A0A9P6CGT0_9AGAR</name>
<keyword evidence="2" id="KW-1185">Reference proteome</keyword>
<protein>
    <submittedName>
        <fullName evidence="1">Uncharacterized protein</fullName>
    </submittedName>
</protein>
<evidence type="ECO:0000313" key="1">
    <source>
        <dbReference type="EMBL" id="KAF9465427.1"/>
    </source>
</evidence>
<reference evidence="1" key="1">
    <citation type="submission" date="2020-11" db="EMBL/GenBank/DDBJ databases">
        <authorList>
            <consortium name="DOE Joint Genome Institute"/>
            <person name="Ahrendt S."/>
            <person name="Riley R."/>
            <person name="Andreopoulos W."/>
            <person name="Labutti K."/>
            <person name="Pangilinan J."/>
            <person name="Ruiz-Duenas F.J."/>
            <person name="Barrasa J.M."/>
            <person name="Sanchez-Garcia M."/>
            <person name="Camarero S."/>
            <person name="Miyauchi S."/>
            <person name="Serrano A."/>
            <person name="Linde D."/>
            <person name="Babiker R."/>
            <person name="Drula E."/>
            <person name="Ayuso-Fernandez I."/>
            <person name="Pacheco R."/>
            <person name="Padilla G."/>
            <person name="Ferreira P."/>
            <person name="Barriuso J."/>
            <person name="Kellner H."/>
            <person name="Castanera R."/>
            <person name="Alfaro M."/>
            <person name="Ramirez L."/>
            <person name="Pisabarro A.G."/>
            <person name="Kuo A."/>
            <person name="Tritt A."/>
            <person name="Lipzen A."/>
            <person name="He G."/>
            <person name="Yan M."/>
            <person name="Ng V."/>
            <person name="Cullen D."/>
            <person name="Martin F."/>
            <person name="Rosso M.-N."/>
            <person name="Henrissat B."/>
            <person name="Hibbett D."/>
            <person name="Martinez A.T."/>
            <person name="Grigoriev I.V."/>
        </authorList>
    </citation>
    <scope>NUCLEOTIDE SEQUENCE</scope>
    <source>
        <strain evidence="1">CBS 247.69</strain>
    </source>
</reference>
<dbReference type="EMBL" id="MU150247">
    <property type="protein sequence ID" value="KAF9465427.1"/>
    <property type="molecule type" value="Genomic_DNA"/>
</dbReference>
<accession>A0A9P6CGT0</accession>
<comment type="caution">
    <text evidence="1">The sequence shown here is derived from an EMBL/GenBank/DDBJ whole genome shotgun (WGS) entry which is preliminary data.</text>
</comment>
<proteinExistence type="predicted"/>
<sequence length="109" mass="12422">MGWCPLPPIISPFVLVSMPSWCTHRIPLQAKTVPEPRARMTRDYSDLMKGLWDKKDAALDVGLMDSVLLTTIDEVVLRTCILVVISRYPQVLIPWLSCFKPRQGRGRKT</sequence>
<dbReference type="AlphaFoldDB" id="A0A9P6CGT0"/>
<organism evidence="1 2">
    <name type="scientific">Collybia nuda</name>
    <dbReference type="NCBI Taxonomy" id="64659"/>
    <lineage>
        <taxon>Eukaryota</taxon>
        <taxon>Fungi</taxon>
        <taxon>Dikarya</taxon>
        <taxon>Basidiomycota</taxon>
        <taxon>Agaricomycotina</taxon>
        <taxon>Agaricomycetes</taxon>
        <taxon>Agaricomycetidae</taxon>
        <taxon>Agaricales</taxon>
        <taxon>Tricholomatineae</taxon>
        <taxon>Clitocybaceae</taxon>
        <taxon>Collybia</taxon>
    </lineage>
</organism>
<dbReference type="Proteomes" id="UP000807353">
    <property type="component" value="Unassembled WGS sequence"/>
</dbReference>
<evidence type="ECO:0000313" key="2">
    <source>
        <dbReference type="Proteomes" id="UP000807353"/>
    </source>
</evidence>